<evidence type="ECO:0000256" key="10">
    <source>
        <dbReference type="ARBA" id="ARBA00023172"/>
    </source>
</evidence>
<dbReference type="InterPro" id="IPR006166">
    <property type="entry name" value="ERCC4_domain"/>
</dbReference>
<dbReference type="GO" id="GO:0048476">
    <property type="term" value="C:Holliday junction resolvase complex"/>
    <property type="evidence" value="ECO:0007669"/>
    <property type="project" value="InterPro"/>
</dbReference>
<evidence type="ECO:0000259" key="15">
    <source>
        <dbReference type="PROSITE" id="PS50304"/>
    </source>
</evidence>
<keyword evidence="7" id="KW-0227">DNA damage</keyword>
<feature type="compositionally biased region" description="Basic and acidic residues" evidence="14">
    <location>
        <begin position="393"/>
        <end position="449"/>
    </location>
</feature>
<name>A0A9P3LZ21_9FUNG</name>
<dbReference type="PANTHER" id="PTHR21077">
    <property type="entry name" value="EME1 PROTEIN"/>
    <property type="match status" value="1"/>
</dbReference>
<accession>A0A9P3LZ21</accession>
<feature type="region of interest" description="Disordered" evidence="14">
    <location>
        <begin position="778"/>
        <end position="805"/>
    </location>
</feature>
<dbReference type="InterPro" id="IPR002999">
    <property type="entry name" value="Tudor"/>
</dbReference>
<evidence type="ECO:0000256" key="8">
    <source>
        <dbReference type="ARBA" id="ARBA00022801"/>
    </source>
</evidence>
<comment type="caution">
    <text evidence="16">The sequence shown here is derived from an EMBL/GenBank/DDBJ whole genome shotgun (WGS) entry which is preliminary data.</text>
</comment>
<feature type="region of interest" description="Disordered" evidence="14">
    <location>
        <begin position="978"/>
        <end position="1106"/>
    </location>
</feature>
<keyword evidence="4" id="KW-0540">Nuclease</keyword>
<dbReference type="PROSITE" id="PS50304">
    <property type="entry name" value="TUDOR"/>
    <property type="match status" value="1"/>
</dbReference>
<dbReference type="Gene3D" id="3.40.50.10130">
    <property type="match status" value="1"/>
</dbReference>
<feature type="domain" description="Tudor" evidence="15">
    <location>
        <begin position="933"/>
        <end position="990"/>
    </location>
</feature>
<evidence type="ECO:0000256" key="1">
    <source>
        <dbReference type="ARBA" id="ARBA00001946"/>
    </source>
</evidence>
<evidence type="ECO:0000313" key="17">
    <source>
        <dbReference type="Proteomes" id="UP000827284"/>
    </source>
</evidence>
<keyword evidence="11" id="KW-0234">DNA repair</keyword>
<dbReference type="SUPFAM" id="SSF63748">
    <property type="entry name" value="Tudor/PWWP/MBT"/>
    <property type="match status" value="1"/>
</dbReference>
<protein>
    <submittedName>
        <fullName evidence="16">Survival of motor neuron-related-splicing factor 30</fullName>
    </submittedName>
</protein>
<dbReference type="GO" id="GO:0000712">
    <property type="term" value="P:resolution of meiotic recombination intermediates"/>
    <property type="evidence" value="ECO:0007669"/>
    <property type="project" value="TreeGrafter"/>
</dbReference>
<sequence length="1106" mass="122257">MSSSATGRETPSNFQLLDMAREVLLVCCDKSLGDILTDLAMTRSSEITINRIFDGQFLSPMEPPAIPRALPPEERVVDLISSSEDEDPIKDEFAPRHLQKSKPESSNTNFNLEDVLGTRVHGDKTPQAVKREDSWPAEAEPLYDNMNDYEPWRDNSPLRAGSPLRETEWEPATIDLQFNPRKKWEKPSKKIAVGSLSVQDPLDDWDFDVPAPAQKPEILDQFSKQTTKPAKSTSLPAVTTTKSYSLDWSDDDLNSAQTSQRSPSPALKRRSPSPIDLLATTSDTGRYRETTSDRPRSTLGSPNWNDIANSSLSPPTQFQDDTDSEQEMLMQDVFSGNPKRKGAKNSRSGSRLNQVKKRPRAVTPDLNEWDTDDGNSGSGSLQDEIARRSRRSRTIDDDTSIDAKEAKEVKRREKEAAAAEKKAKKEAEQQHKREKKERERVAKEEERLAEKKAARDMRIANRLTTKAEGVKEMILCMDEILLETGFGSAARDYLGAVDCQIQRQRTASGGDIGGTATEKSVIFWRRTVTSRFDEDQEIFVPLNRDTPEIDLEPFALIYVSGSDFAAMIEHDRLRPGLASLKRDLGIRINKERMKQSREFPERSTRLLEKQKQRVIYLIDGLEAHLRSLKKVTTKKFQQAVLASLGHQQAGSQNVMDQASVVDEERIEQELLWLQLEQDCLVMHAENEEESAQILVSLTEQIGLRPYKESRKSKLNVCVEGIKSGTDPSDTWHKSLQEIRMVTAAVAKSIVEEYPTIKSLYEGYRKCTTRQEAEQMLERIENDPTTRRPGPNERRTSLQPLHPIPSNIESAMDSSELDTYKEQVAAINDALQADPENSELLSIKTELLELISLTEALLQQEQSSAAPSPATAASSTVTATSTTTKATTVTSATSSPRSDLSSPASAASPTPAAATKSTASSQPIYTPPPTPARQWTVGERCRALYAADGKFYEATILGVGAGGQVYSVEFKGYADSPPVTLGPQNLKPLQDHSKYHKSHSGGATGTDSSADGTGDKKRKGISESGSAGIKKKKAPGAGSEQVQKQMAWQNFAKGGAKKSKGGPILKKSIFATPDNPEGRVGVVGSGKGMTQFQQRGKHIYDQNQPNP</sequence>
<evidence type="ECO:0000256" key="14">
    <source>
        <dbReference type="SAM" id="MobiDB-lite"/>
    </source>
</evidence>
<dbReference type="GO" id="GO:0005634">
    <property type="term" value="C:nucleus"/>
    <property type="evidence" value="ECO:0007669"/>
    <property type="project" value="UniProtKB-SubCell"/>
</dbReference>
<evidence type="ECO:0000256" key="7">
    <source>
        <dbReference type="ARBA" id="ARBA00022763"/>
    </source>
</evidence>
<feature type="compositionally biased region" description="Polar residues" evidence="14">
    <location>
        <begin position="254"/>
        <end position="263"/>
    </location>
</feature>
<evidence type="ECO:0000256" key="13">
    <source>
        <dbReference type="ARBA" id="ARBA00023254"/>
    </source>
</evidence>
<dbReference type="GO" id="GO:0003677">
    <property type="term" value="F:DNA binding"/>
    <property type="evidence" value="ECO:0007669"/>
    <property type="project" value="InterPro"/>
</dbReference>
<keyword evidence="13" id="KW-0469">Meiosis</keyword>
<evidence type="ECO:0000313" key="16">
    <source>
        <dbReference type="EMBL" id="GJJ76046.1"/>
    </source>
</evidence>
<keyword evidence="12" id="KW-0539">Nucleus</keyword>
<dbReference type="InterPro" id="IPR042530">
    <property type="entry name" value="EME1/EME2_C"/>
</dbReference>
<evidence type="ECO:0000256" key="4">
    <source>
        <dbReference type="ARBA" id="ARBA00022722"/>
    </source>
</evidence>
<reference evidence="16" key="2">
    <citation type="journal article" date="2022" name="Microbiol. Resour. Announc.">
        <title>Whole-Genome Sequence of Entomortierella parvispora E1425, a Mucoromycotan Fungus Associated with Burkholderiaceae-Related Endosymbiotic Bacteria.</title>
        <authorList>
            <person name="Herlambang A."/>
            <person name="Guo Y."/>
            <person name="Takashima Y."/>
            <person name="Narisawa K."/>
            <person name="Ohta H."/>
            <person name="Nishizawa T."/>
        </authorList>
    </citation>
    <scope>NUCLEOTIDE SEQUENCE</scope>
    <source>
        <strain evidence="16">E1425</strain>
    </source>
</reference>
<comment type="subcellular location">
    <subcellularLocation>
        <location evidence="2">Nucleus</location>
    </subcellularLocation>
</comment>
<evidence type="ECO:0000256" key="5">
    <source>
        <dbReference type="ARBA" id="ARBA00022723"/>
    </source>
</evidence>
<proteinExistence type="inferred from homology"/>
<keyword evidence="10" id="KW-0233">DNA recombination</keyword>
<organism evidence="16 17">
    <name type="scientific">Entomortierella parvispora</name>
    <dbReference type="NCBI Taxonomy" id="205924"/>
    <lineage>
        <taxon>Eukaryota</taxon>
        <taxon>Fungi</taxon>
        <taxon>Fungi incertae sedis</taxon>
        <taxon>Mucoromycota</taxon>
        <taxon>Mortierellomycotina</taxon>
        <taxon>Mortierellomycetes</taxon>
        <taxon>Mortierellales</taxon>
        <taxon>Mortierellaceae</taxon>
        <taxon>Entomortierella</taxon>
    </lineage>
</organism>
<dbReference type="Gene3D" id="1.10.150.670">
    <property type="entry name" value="Crossover junction endonuclease EME1, DNA-binding domain"/>
    <property type="match status" value="1"/>
</dbReference>
<evidence type="ECO:0000256" key="9">
    <source>
        <dbReference type="ARBA" id="ARBA00022842"/>
    </source>
</evidence>
<feature type="compositionally biased region" description="Basic and acidic residues" evidence="14">
    <location>
        <begin position="120"/>
        <end position="134"/>
    </location>
</feature>
<comment type="similarity">
    <text evidence="3">Belongs to the EME1/MMS4 family.</text>
</comment>
<dbReference type="SMART" id="SM00333">
    <property type="entry name" value="TUDOR"/>
    <property type="match status" value="1"/>
</dbReference>
<evidence type="ECO:0000256" key="3">
    <source>
        <dbReference type="ARBA" id="ARBA00005313"/>
    </source>
</evidence>
<feature type="region of interest" description="Disordered" evidence="14">
    <location>
        <begin position="245"/>
        <end position="449"/>
    </location>
</feature>
<dbReference type="Gene3D" id="1.10.8.10">
    <property type="entry name" value="DNA helicase RuvA subunit, C-terminal domain"/>
    <property type="match status" value="1"/>
</dbReference>
<dbReference type="PANTHER" id="PTHR21077:SF5">
    <property type="entry name" value="CROSSOVER JUNCTION ENDONUCLEASE MMS4"/>
    <property type="match status" value="1"/>
</dbReference>
<dbReference type="Pfam" id="PF02732">
    <property type="entry name" value="ERCC4"/>
    <property type="match status" value="1"/>
</dbReference>
<feature type="compositionally biased region" description="Low complexity" evidence="14">
    <location>
        <begin position="861"/>
        <end position="922"/>
    </location>
</feature>
<gene>
    <name evidence="16" type="ORF">EMPS_08405</name>
</gene>
<feature type="region of interest" description="Disordered" evidence="14">
    <location>
        <begin position="861"/>
        <end position="933"/>
    </location>
</feature>
<dbReference type="GO" id="GO:0031297">
    <property type="term" value="P:replication fork processing"/>
    <property type="evidence" value="ECO:0007669"/>
    <property type="project" value="TreeGrafter"/>
</dbReference>
<reference evidence="16" key="1">
    <citation type="submission" date="2021-11" db="EMBL/GenBank/DDBJ databases">
        <authorList>
            <person name="Herlambang A."/>
            <person name="Guo Y."/>
            <person name="Takashima Y."/>
            <person name="Nishizawa T."/>
        </authorList>
    </citation>
    <scope>NUCLEOTIDE SEQUENCE</scope>
    <source>
        <strain evidence="16">E1425</strain>
    </source>
</reference>
<feature type="region of interest" description="Disordered" evidence="14">
    <location>
        <begin position="83"/>
        <end position="135"/>
    </location>
</feature>
<dbReference type="Proteomes" id="UP000827284">
    <property type="component" value="Unassembled WGS sequence"/>
</dbReference>
<dbReference type="InterPro" id="IPR033310">
    <property type="entry name" value="Mms4/EME1/EME2"/>
</dbReference>
<evidence type="ECO:0000256" key="12">
    <source>
        <dbReference type="ARBA" id="ARBA00023242"/>
    </source>
</evidence>
<feature type="compositionally biased region" description="Basic and acidic residues" evidence="14">
    <location>
        <begin position="285"/>
        <end position="296"/>
    </location>
</feature>
<dbReference type="Gene3D" id="2.30.30.140">
    <property type="match status" value="1"/>
</dbReference>
<dbReference type="GO" id="GO:0031573">
    <property type="term" value="P:mitotic intra-S DNA damage checkpoint signaling"/>
    <property type="evidence" value="ECO:0007669"/>
    <property type="project" value="TreeGrafter"/>
</dbReference>
<keyword evidence="8" id="KW-0378">Hydrolase</keyword>
<keyword evidence="6" id="KW-0255">Endonuclease</keyword>
<keyword evidence="5" id="KW-0479">Metal-binding</keyword>
<feature type="compositionally biased region" description="Basic and acidic residues" evidence="14">
    <location>
        <begin position="778"/>
        <end position="795"/>
    </location>
</feature>
<dbReference type="GO" id="GO:0008821">
    <property type="term" value="F:crossover junction DNA endonuclease activity"/>
    <property type="evidence" value="ECO:0007669"/>
    <property type="project" value="TreeGrafter"/>
</dbReference>
<keyword evidence="17" id="KW-1185">Reference proteome</keyword>
<evidence type="ECO:0000256" key="11">
    <source>
        <dbReference type="ARBA" id="ARBA00023204"/>
    </source>
</evidence>
<evidence type="ECO:0000256" key="2">
    <source>
        <dbReference type="ARBA" id="ARBA00004123"/>
    </source>
</evidence>
<dbReference type="OrthoDB" id="343092at2759"/>
<keyword evidence="9" id="KW-0460">Magnesium</keyword>
<feature type="compositionally biased region" description="Polar residues" evidence="14">
    <location>
        <begin position="298"/>
        <end position="319"/>
    </location>
</feature>
<dbReference type="CDD" id="cd21182">
    <property type="entry name" value="Tudor_SMN_SPF30-like"/>
    <property type="match status" value="1"/>
</dbReference>
<dbReference type="GO" id="GO:0046872">
    <property type="term" value="F:metal ion binding"/>
    <property type="evidence" value="ECO:0007669"/>
    <property type="project" value="UniProtKB-KW"/>
</dbReference>
<comment type="cofactor">
    <cofactor evidence="1">
        <name>Mg(2+)</name>
        <dbReference type="ChEBI" id="CHEBI:18420"/>
    </cofactor>
</comment>
<evidence type="ECO:0000256" key="6">
    <source>
        <dbReference type="ARBA" id="ARBA00022759"/>
    </source>
</evidence>
<dbReference type="Pfam" id="PF21292">
    <property type="entry name" value="EME1-MUS81_C"/>
    <property type="match status" value="1"/>
</dbReference>
<dbReference type="EMBL" id="BQFW01000012">
    <property type="protein sequence ID" value="GJJ76046.1"/>
    <property type="molecule type" value="Genomic_DNA"/>
</dbReference>
<dbReference type="AlphaFoldDB" id="A0A9P3LZ21"/>
<dbReference type="GO" id="GO:0006302">
    <property type="term" value="P:double-strand break repair"/>
    <property type="evidence" value="ECO:0007669"/>
    <property type="project" value="TreeGrafter"/>
</dbReference>